<keyword evidence="1" id="KW-0378">Hydrolase</keyword>
<keyword evidence="4" id="KW-1185">Reference proteome</keyword>
<dbReference type="InterPro" id="IPR050300">
    <property type="entry name" value="GDXG_lipolytic_enzyme"/>
</dbReference>
<dbReference type="PANTHER" id="PTHR48081">
    <property type="entry name" value="AB HYDROLASE SUPERFAMILY PROTEIN C4A8.06C"/>
    <property type="match status" value="1"/>
</dbReference>
<reference evidence="4" key="1">
    <citation type="submission" date="2016-10" db="EMBL/GenBank/DDBJ databases">
        <authorList>
            <person name="Varghese N."/>
            <person name="Submissions S."/>
        </authorList>
    </citation>
    <scope>NUCLEOTIDE SEQUENCE [LARGE SCALE GENOMIC DNA]</scope>
    <source>
        <strain evidence="4">IMMIB L-1606</strain>
    </source>
</reference>
<protein>
    <submittedName>
        <fullName evidence="3">Acetyl esterase/lipase</fullName>
    </submittedName>
</protein>
<feature type="domain" description="BD-FAE-like" evidence="2">
    <location>
        <begin position="19"/>
        <end position="196"/>
    </location>
</feature>
<dbReference type="SUPFAM" id="SSF53474">
    <property type="entry name" value="alpha/beta-Hydrolases"/>
    <property type="match status" value="1"/>
</dbReference>
<organism evidence="3 4">
    <name type="scientific">Pseudarthrobacter equi</name>
    <dbReference type="NCBI Taxonomy" id="728066"/>
    <lineage>
        <taxon>Bacteria</taxon>
        <taxon>Bacillati</taxon>
        <taxon>Actinomycetota</taxon>
        <taxon>Actinomycetes</taxon>
        <taxon>Micrococcales</taxon>
        <taxon>Micrococcaceae</taxon>
        <taxon>Pseudarthrobacter</taxon>
    </lineage>
</organism>
<dbReference type="AlphaFoldDB" id="A0A1H1ZS93"/>
<dbReference type="GO" id="GO:0016787">
    <property type="term" value="F:hydrolase activity"/>
    <property type="evidence" value="ECO:0007669"/>
    <property type="project" value="UniProtKB-KW"/>
</dbReference>
<gene>
    <name evidence="3" type="ORF">SAMN04489743_2583</name>
</gene>
<dbReference type="InterPro" id="IPR029058">
    <property type="entry name" value="AB_hydrolase_fold"/>
</dbReference>
<proteinExistence type="predicted"/>
<evidence type="ECO:0000259" key="2">
    <source>
        <dbReference type="Pfam" id="PF20434"/>
    </source>
</evidence>
<dbReference type="OrthoDB" id="9794725at2"/>
<accession>A0A1H1ZS93</accession>
<dbReference type="InterPro" id="IPR049492">
    <property type="entry name" value="BD-FAE-like_dom"/>
</dbReference>
<evidence type="ECO:0000313" key="4">
    <source>
        <dbReference type="Proteomes" id="UP000198751"/>
    </source>
</evidence>
<dbReference type="Pfam" id="PF20434">
    <property type="entry name" value="BD-FAE"/>
    <property type="match status" value="1"/>
</dbReference>
<name>A0A1H1ZS93_9MICC</name>
<sequence length="258" mass="26407">MAPNGLTSVPARCSGGGLRPAVLVLPGGGYARQADHEAEPVAEWLASLGIHAFVLRYRVAPHRHPAPLRDAKEALLYIRGGAHGLAVDPERVGVLGFSAGGHLAATLSTAVSTGDPALDVPGSVPDLAVLCYPVVSLTRDVHQGSVDNLVGDAPSPALLSALSADRQVTSQTPPAFLWHTADDEAVPVSHSLGYAQALFDAGVPAELHVFPHGRHGIGLAAGAPGAEEWPALCAAWLERAGWTFAGQSAAPEPATAAP</sequence>
<dbReference type="EMBL" id="LT629779">
    <property type="protein sequence ID" value="SDT36136.1"/>
    <property type="molecule type" value="Genomic_DNA"/>
</dbReference>
<evidence type="ECO:0000256" key="1">
    <source>
        <dbReference type="ARBA" id="ARBA00022801"/>
    </source>
</evidence>
<evidence type="ECO:0000313" key="3">
    <source>
        <dbReference type="EMBL" id="SDT36136.1"/>
    </source>
</evidence>
<dbReference type="RefSeq" id="WP_091720828.1">
    <property type="nucleotide sequence ID" value="NZ_CAUQLD010000003.1"/>
</dbReference>
<dbReference type="Gene3D" id="3.40.50.1820">
    <property type="entry name" value="alpha/beta hydrolase"/>
    <property type="match status" value="1"/>
</dbReference>
<dbReference type="Proteomes" id="UP000198751">
    <property type="component" value="Chromosome I"/>
</dbReference>
<dbReference type="PANTHER" id="PTHR48081:SF6">
    <property type="entry name" value="PEPTIDASE S9 PROLYL OLIGOPEPTIDASE CATALYTIC DOMAIN-CONTAINING PROTEIN"/>
    <property type="match status" value="1"/>
</dbReference>